<dbReference type="InterPro" id="IPR056539">
    <property type="entry name" value="NuiA-like"/>
</dbReference>
<evidence type="ECO:0000313" key="2">
    <source>
        <dbReference type="EMBL" id="KJZ75035.1"/>
    </source>
</evidence>
<reference evidence="2 3" key="1">
    <citation type="journal article" date="2014" name="Genome Biol. Evol.">
        <title>Comparative genomics and transcriptomics analyses reveal divergent lifestyle features of nematode endoparasitic fungus Hirsutella minnesotensis.</title>
        <authorList>
            <person name="Lai Y."/>
            <person name="Liu K."/>
            <person name="Zhang X."/>
            <person name="Zhang X."/>
            <person name="Li K."/>
            <person name="Wang N."/>
            <person name="Shu C."/>
            <person name="Wu Y."/>
            <person name="Wang C."/>
            <person name="Bushley K.E."/>
            <person name="Xiang M."/>
            <person name="Liu X."/>
        </authorList>
    </citation>
    <scope>NUCLEOTIDE SEQUENCE [LARGE SCALE GENOMIC DNA]</scope>
    <source>
        <strain evidence="2 3">3608</strain>
    </source>
</reference>
<proteinExistence type="predicted"/>
<organism evidence="2 3">
    <name type="scientific">Hirsutella minnesotensis 3608</name>
    <dbReference type="NCBI Taxonomy" id="1043627"/>
    <lineage>
        <taxon>Eukaryota</taxon>
        <taxon>Fungi</taxon>
        <taxon>Dikarya</taxon>
        <taxon>Ascomycota</taxon>
        <taxon>Pezizomycotina</taxon>
        <taxon>Sordariomycetes</taxon>
        <taxon>Hypocreomycetidae</taxon>
        <taxon>Hypocreales</taxon>
        <taxon>Ophiocordycipitaceae</taxon>
        <taxon>Hirsutella</taxon>
    </lineage>
</organism>
<protein>
    <submittedName>
        <fullName evidence="2">Uncharacterized protein</fullName>
    </submittedName>
</protein>
<dbReference type="AlphaFoldDB" id="A0A0F7ZP80"/>
<sequence>MASDEDYMAFLDKANKDLGDGQAKSQQQQQQQSGGGKAVFKAVDTESDVPKVIKDVCKAHVYVSDADEPFEEVSLQWKGEEGLPDEVEFAKLIHHWDADNAEVEIMDPSDWDPRGQYSKVVEAVREASKGNDVRVYRVARDATRVEYWVVSRAEGKIVGVKALGVES</sequence>
<feature type="compositionally biased region" description="Low complexity" evidence="1">
    <location>
        <begin position="21"/>
        <end position="32"/>
    </location>
</feature>
<dbReference type="PANTHER" id="PTHR42093:SF1">
    <property type="match status" value="1"/>
</dbReference>
<evidence type="ECO:0000313" key="3">
    <source>
        <dbReference type="Proteomes" id="UP000054481"/>
    </source>
</evidence>
<name>A0A0F7ZP80_9HYPO</name>
<keyword evidence="3" id="KW-1185">Reference proteome</keyword>
<evidence type="ECO:0000256" key="1">
    <source>
        <dbReference type="SAM" id="MobiDB-lite"/>
    </source>
</evidence>
<dbReference type="Proteomes" id="UP000054481">
    <property type="component" value="Unassembled WGS sequence"/>
</dbReference>
<dbReference type="OrthoDB" id="5366485at2759"/>
<dbReference type="Pfam" id="PF23151">
    <property type="entry name" value="NuiA_2"/>
    <property type="match status" value="1"/>
</dbReference>
<dbReference type="Gene3D" id="3.40.1460.10">
    <property type="entry name" value="Nuclease A inhibitor-like"/>
    <property type="match status" value="1"/>
</dbReference>
<feature type="region of interest" description="Disordered" evidence="1">
    <location>
        <begin position="11"/>
        <end position="39"/>
    </location>
</feature>
<dbReference type="PANTHER" id="PTHR42093">
    <property type="match status" value="1"/>
</dbReference>
<dbReference type="EMBL" id="KQ030520">
    <property type="protein sequence ID" value="KJZ75035.1"/>
    <property type="molecule type" value="Genomic_DNA"/>
</dbReference>
<accession>A0A0F7ZP80</accession>
<gene>
    <name evidence="2" type="ORF">HIM_05521</name>
</gene>